<dbReference type="InterPro" id="IPR009100">
    <property type="entry name" value="AcylCoA_DH/oxidase_NM_dom_sf"/>
</dbReference>
<dbReference type="Pfam" id="PF02771">
    <property type="entry name" value="Acyl-CoA_dh_N"/>
    <property type="match status" value="1"/>
</dbReference>
<dbReference type="InterPro" id="IPR036250">
    <property type="entry name" value="AcylCo_DH-like_C"/>
</dbReference>
<dbReference type="Proteomes" id="UP000321822">
    <property type="component" value="Unassembled WGS sequence"/>
</dbReference>
<dbReference type="InterPro" id="IPR009075">
    <property type="entry name" value="AcylCo_DH/oxidase_C"/>
</dbReference>
<dbReference type="PANTHER" id="PTHR42803">
    <property type="entry name" value="ACYL-COA DEHYDROGENASE"/>
    <property type="match status" value="1"/>
</dbReference>
<dbReference type="InterPro" id="IPR025878">
    <property type="entry name" value="Acyl-CoA_dh-like_C_dom"/>
</dbReference>
<dbReference type="EMBL" id="VOLT01000015">
    <property type="protein sequence ID" value="TWX64158.1"/>
    <property type="molecule type" value="Genomic_DNA"/>
</dbReference>
<dbReference type="PANTHER" id="PTHR42803:SF3">
    <property type="entry name" value="ACYL-COA DEHYDROGENASE-RELATED"/>
    <property type="match status" value="1"/>
</dbReference>
<evidence type="ECO:0000313" key="10">
    <source>
        <dbReference type="EMBL" id="TWX64158.1"/>
    </source>
</evidence>
<dbReference type="SUPFAM" id="SSF47203">
    <property type="entry name" value="Acyl-CoA dehydrogenase C-terminal domain-like"/>
    <property type="match status" value="1"/>
</dbReference>
<feature type="domain" description="Acyl-CoA oxidase/dehydrogenase middle" evidence="7">
    <location>
        <begin position="162"/>
        <end position="269"/>
    </location>
</feature>
<evidence type="ECO:0000259" key="8">
    <source>
        <dbReference type="Pfam" id="PF02771"/>
    </source>
</evidence>
<evidence type="ECO:0000256" key="5">
    <source>
        <dbReference type="RuleBase" id="RU362125"/>
    </source>
</evidence>
<dbReference type="Gene3D" id="1.10.540.10">
    <property type="entry name" value="Acyl-CoA dehydrogenase/oxidase, N-terminal domain"/>
    <property type="match status" value="1"/>
</dbReference>
<evidence type="ECO:0000259" key="9">
    <source>
        <dbReference type="Pfam" id="PF12806"/>
    </source>
</evidence>
<dbReference type="InterPro" id="IPR052166">
    <property type="entry name" value="Diverse_Acyl-CoA_DH"/>
</dbReference>
<sequence length="604" mass="66878">MSAPILNRRDIEFFLYEMFDVESLTNREKYQDHDRTTFNGAIDTAQAIAEKYFMPIRQKVDANEPTFDGEKIHLIPEIKVGLDAVLEAGLSAPTSLYEDGGMQLPMVAASGAFAYLSAVASTSLGYLSLTHANCNLIEAHGTKDQIEQWVKPMREGRYAGTMAMTEPGAGSGLADLTTTATKDEQGNYRLTGNKIFISGGDHDLNENIIHLVLARIKGAPKGIKGISLFIVPKFLVNEDGSKGDNNEVALAGLFHKMGGRGHTSTALSFGEKDGSVAYLVGEEHKGLMYMFHMMNEARILVGTGAALTALTGYQYSLHYAKERPQGRLLSCKDPESPPVNIIEHPDVRRMLLTQKAYSEGAYALCLYGHELADDEKTALTPEERAHATTVLDFLTPIIKSWPSEWGHKSNDLAIQVLGGHGYTSEHPVEMFYRDNRLNPIHEGTTGIQSLDLLCRKVPMKNFLGYKAFLNVIEETIQTTKDSETLGAFSQSLADAVVNLREVTNQVMAAAKSTENNNPDLVFSNSVSYLNMFGHITIAWLWLRQGDLATKALATEPHIDEQKFYKGKVQAMKYFFNSELPLTYHWGSLVKNIDSTSFDTQPDWL</sequence>
<gene>
    <name evidence="10" type="ORF">ESZ36_21070</name>
</gene>
<comment type="similarity">
    <text evidence="2 5">Belongs to the acyl-CoA dehydrogenase family.</text>
</comment>
<dbReference type="Gene3D" id="1.20.140.10">
    <property type="entry name" value="Butyryl-CoA Dehydrogenase, subunit A, domain 3"/>
    <property type="match status" value="1"/>
</dbReference>
<dbReference type="Gene3D" id="2.40.110.10">
    <property type="entry name" value="Butyryl-CoA Dehydrogenase, subunit A, domain 2"/>
    <property type="match status" value="1"/>
</dbReference>
<evidence type="ECO:0000313" key="11">
    <source>
        <dbReference type="Proteomes" id="UP000321822"/>
    </source>
</evidence>
<dbReference type="Pfam" id="PF02770">
    <property type="entry name" value="Acyl-CoA_dh_M"/>
    <property type="match status" value="1"/>
</dbReference>
<feature type="domain" description="Acetyl-CoA dehydrogenase-like C-terminal" evidence="9">
    <location>
        <begin position="469"/>
        <end position="598"/>
    </location>
</feature>
<dbReference type="AlphaFoldDB" id="A0A5C6Q5S0"/>
<keyword evidence="4 5" id="KW-0274">FAD</keyword>
<dbReference type="GO" id="GO:0050660">
    <property type="term" value="F:flavin adenine dinucleotide binding"/>
    <property type="evidence" value="ECO:0007669"/>
    <property type="project" value="InterPro"/>
</dbReference>
<dbReference type="InterPro" id="IPR046373">
    <property type="entry name" value="Acyl-CoA_Oxase/DH_mid-dom_sf"/>
</dbReference>
<dbReference type="InterPro" id="IPR006091">
    <property type="entry name" value="Acyl-CoA_Oxase/DH_mid-dom"/>
</dbReference>
<comment type="cofactor">
    <cofactor evidence="1 5">
        <name>FAD</name>
        <dbReference type="ChEBI" id="CHEBI:57692"/>
    </cofactor>
</comment>
<feature type="domain" description="Acyl-CoA dehydrogenase/oxidase C-terminal" evidence="6">
    <location>
        <begin position="285"/>
        <end position="450"/>
    </location>
</feature>
<name>A0A5C6Q5S0_9GAMM</name>
<evidence type="ECO:0000256" key="2">
    <source>
        <dbReference type="ARBA" id="ARBA00009347"/>
    </source>
</evidence>
<evidence type="ECO:0000256" key="1">
    <source>
        <dbReference type="ARBA" id="ARBA00001974"/>
    </source>
</evidence>
<evidence type="ECO:0000259" key="6">
    <source>
        <dbReference type="Pfam" id="PF00441"/>
    </source>
</evidence>
<dbReference type="Pfam" id="PF12806">
    <property type="entry name" value="Acyl-CoA_dh_C"/>
    <property type="match status" value="1"/>
</dbReference>
<dbReference type="OrthoDB" id="9807883at2"/>
<dbReference type="Pfam" id="PF00441">
    <property type="entry name" value="Acyl-CoA_dh_1"/>
    <property type="match status" value="1"/>
</dbReference>
<dbReference type="SUPFAM" id="SSF56645">
    <property type="entry name" value="Acyl-CoA dehydrogenase NM domain-like"/>
    <property type="match status" value="1"/>
</dbReference>
<feature type="domain" description="Acyl-CoA dehydrogenase/oxidase N-terminal" evidence="8">
    <location>
        <begin position="43"/>
        <end position="156"/>
    </location>
</feature>
<dbReference type="InterPro" id="IPR013786">
    <property type="entry name" value="AcylCoA_DH/ox_N"/>
</dbReference>
<protein>
    <submittedName>
        <fullName evidence="10">Acyl-CoA dehydrogenase</fullName>
    </submittedName>
</protein>
<dbReference type="InterPro" id="IPR037069">
    <property type="entry name" value="AcylCoA_DH/ox_N_sf"/>
</dbReference>
<organism evidence="10 11">
    <name type="scientific">Colwellia demingiae</name>
    <dbReference type="NCBI Taxonomy" id="89401"/>
    <lineage>
        <taxon>Bacteria</taxon>
        <taxon>Pseudomonadati</taxon>
        <taxon>Pseudomonadota</taxon>
        <taxon>Gammaproteobacteria</taxon>
        <taxon>Alteromonadales</taxon>
        <taxon>Colwelliaceae</taxon>
        <taxon>Colwellia</taxon>
    </lineage>
</organism>
<accession>A0A5C6Q5S0</accession>
<keyword evidence="5" id="KW-0560">Oxidoreductase</keyword>
<dbReference type="GO" id="GO:0016627">
    <property type="term" value="F:oxidoreductase activity, acting on the CH-CH group of donors"/>
    <property type="evidence" value="ECO:0007669"/>
    <property type="project" value="InterPro"/>
</dbReference>
<reference evidence="10 11" key="1">
    <citation type="submission" date="2019-07" db="EMBL/GenBank/DDBJ databases">
        <title>Genomes of sea-ice associated Colwellia species.</title>
        <authorList>
            <person name="Bowman J.P."/>
        </authorList>
    </citation>
    <scope>NUCLEOTIDE SEQUENCE [LARGE SCALE GENOMIC DNA]</scope>
    <source>
        <strain evidence="10 11">ACAM 459</strain>
    </source>
</reference>
<comment type="caution">
    <text evidence="10">The sequence shown here is derived from an EMBL/GenBank/DDBJ whole genome shotgun (WGS) entry which is preliminary data.</text>
</comment>
<evidence type="ECO:0000256" key="4">
    <source>
        <dbReference type="ARBA" id="ARBA00022827"/>
    </source>
</evidence>
<evidence type="ECO:0000256" key="3">
    <source>
        <dbReference type="ARBA" id="ARBA00022630"/>
    </source>
</evidence>
<keyword evidence="3 5" id="KW-0285">Flavoprotein</keyword>
<keyword evidence="11" id="KW-1185">Reference proteome</keyword>
<proteinExistence type="inferred from homology"/>
<evidence type="ECO:0000259" key="7">
    <source>
        <dbReference type="Pfam" id="PF02770"/>
    </source>
</evidence>
<dbReference type="RefSeq" id="WP_146791529.1">
    <property type="nucleotide sequence ID" value="NZ_VOLT01000015.1"/>
</dbReference>